<name>A0ABT3TBT6_9GAMM</name>
<dbReference type="SUPFAM" id="SSF52540">
    <property type="entry name" value="P-loop containing nucleoside triphosphate hydrolases"/>
    <property type="match status" value="1"/>
</dbReference>
<evidence type="ECO:0000313" key="1">
    <source>
        <dbReference type="EMBL" id="MCX2979310.1"/>
    </source>
</evidence>
<sequence>MQNLMARLKPCAKFIDWIEPLHETAIENTGLTDFGEDQSYLIGLNKLLEQQDEESDLQVPVGYALKLLFVLEQRLKAEQRFKHNPGVLDINIEKPLVITGMVRTGSTAMQHLAGGDPNRQHLQYWMSEYPQPRPPREAWAEHPDFVACQARLDHLYSRVPETKAMHFNAADIPDECAHLMAQTFTDEYWQICSRVPLYNEWYEHCDMVPTYKQHRKLLQLIACNEPEKPWTIKYPVHLKHLKSFLKVYPDARIIWTHRDPASVLSSYTNMNATNRAMSVRPETLDREDLFHEQMEVWADATARAVEVRKQYPDAQFVDVHFDEFVAEPVQQMKKAYTHLGIEWTEAAEQGMTSWHLDHPRHKHGKHRHSGVSGYKTSPAQVHERFSTYLKAIDVRLDQEGS</sequence>
<dbReference type="Proteomes" id="UP001143362">
    <property type="component" value="Unassembled WGS sequence"/>
</dbReference>
<evidence type="ECO:0000313" key="2">
    <source>
        <dbReference type="Proteomes" id="UP001143362"/>
    </source>
</evidence>
<organism evidence="1 2">
    <name type="scientific">Candidatus Litorirhabdus singularis</name>
    <dbReference type="NCBI Taxonomy" id="2518993"/>
    <lineage>
        <taxon>Bacteria</taxon>
        <taxon>Pseudomonadati</taxon>
        <taxon>Pseudomonadota</taxon>
        <taxon>Gammaproteobacteria</taxon>
        <taxon>Cellvibrionales</taxon>
        <taxon>Halieaceae</taxon>
        <taxon>Candidatus Litorirhabdus</taxon>
    </lineage>
</organism>
<comment type="caution">
    <text evidence="1">The sequence shown here is derived from an EMBL/GenBank/DDBJ whole genome shotgun (WGS) entry which is preliminary data.</text>
</comment>
<dbReference type="Pfam" id="PF13469">
    <property type="entry name" value="Sulfotransfer_3"/>
    <property type="match status" value="1"/>
</dbReference>
<dbReference type="InterPro" id="IPR027417">
    <property type="entry name" value="P-loop_NTPase"/>
</dbReference>
<dbReference type="PANTHER" id="PTHR36451">
    <property type="entry name" value="PAPS-DEPENDENT SULFOTRANSFERASE STF3"/>
    <property type="match status" value="1"/>
</dbReference>
<keyword evidence="2" id="KW-1185">Reference proteome</keyword>
<dbReference type="EMBL" id="SHNN01000001">
    <property type="protein sequence ID" value="MCX2979310.1"/>
    <property type="molecule type" value="Genomic_DNA"/>
</dbReference>
<accession>A0ABT3TBT6</accession>
<dbReference type="PANTHER" id="PTHR36451:SF1">
    <property type="entry name" value="OMEGA-HYDROXY-BETA-DIHYDROMENAQUINONE-9 SULFOTRANSFERASE STF3"/>
    <property type="match status" value="1"/>
</dbReference>
<proteinExistence type="predicted"/>
<dbReference type="Gene3D" id="3.40.50.300">
    <property type="entry name" value="P-loop containing nucleotide triphosphate hydrolases"/>
    <property type="match status" value="1"/>
</dbReference>
<dbReference type="InterPro" id="IPR052736">
    <property type="entry name" value="Stf3_sulfotransferase"/>
</dbReference>
<reference evidence="1" key="1">
    <citation type="submission" date="2019-02" db="EMBL/GenBank/DDBJ databases">
        <authorList>
            <person name="Li S.-H."/>
        </authorList>
    </citation>
    <scope>NUCLEOTIDE SEQUENCE</scope>
    <source>
        <strain evidence="1">IMCC14734</strain>
    </source>
</reference>
<dbReference type="RefSeq" id="WP_279243312.1">
    <property type="nucleotide sequence ID" value="NZ_SHNN01000001.1"/>
</dbReference>
<protein>
    <submittedName>
        <fullName evidence="1">Sulfotransferase</fullName>
    </submittedName>
</protein>
<gene>
    <name evidence="1" type="ORF">EYC98_00345</name>
</gene>